<feature type="transmembrane region" description="Helical" evidence="1">
    <location>
        <begin position="392"/>
        <end position="411"/>
    </location>
</feature>
<feature type="transmembrane region" description="Helical" evidence="1">
    <location>
        <begin position="100"/>
        <end position="119"/>
    </location>
</feature>
<dbReference type="STRING" id="542832.A0A3M6VMA6"/>
<dbReference type="PANTHER" id="PTHR11360">
    <property type="entry name" value="MONOCARBOXYLATE TRANSPORTER"/>
    <property type="match status" value="1"/>
</dbReference>
<dbReference type="VEuPathDB" id="FungiDB:DD237_002125"/>
<keyword evidence="4" id="KW-1185">Reference proteome</keyword>
<dbReference type="Proteomes" id="UP000282087">
    <property type="component" value="Unassembled WGS sequence"/>
</dbReference>
<dbReference type="EMBL" id="QLLG01000163">
    <property type="protein sequence ID" value="RMX67547.1"/>
    <property type="molecule type" value="Genomic_DNA"/>
</dbReference>
<dbReference type="OrthoDB" id="410267at2759"/>
<feature type="transmembrane region" description="Helical" evidence="1">
    <location>
        <begin position="58"/>
        <end position="80"/>
    </location>
</feature>
<dbReference type="InterPro" id="IPR011701">
    <property type="entry name" value="MFS"/>
</dbReference>
<feature type="transmembrane region" description="Helical" evidence="1">
    <location>
        <begin position="316"/>
        <end position="335"/>
    </location>
</feature>
<dbReference type="AlphaFoldDB" id="A0A3M6VMA6"/>
<feature type="transmembrane region" description="Helical" evidence="1">
    <location>
        <begin position="126"/>
        <end position="148"/>
    </location>
</feature>
<protein>
    <recommendedName>
        <fullName evidence="6">Major facilitator superfamily (MFS) profile domain-containing protein</fullName>
    </recommendedName>
</protein>
<dbReference type="EMBL" id="QKXF01000095">
    <property type="protein sequence ID" value="RQM17480.1"/>
    <property type="molecule type" value="Genomic_DNA"/>
</dbReference>
<dbReference type="Proteomes" id="UP000286097">
    <property type="component" value="Unassembled WGS sequence"/>
</dbReference>
<keyword evidence="1" id="KW-1133">Transmembrane helix</keyword>
<gene>
    <name evidence="3" type="ORF">DD237_002125</name>
    <name evidence="2" type="ORF">DD238_001577</name>
</gene>
<evidence type="ECO:0008006" key="6">
    <source>
        <dbReference type="Google" id="ProtNLM"/>
    </source>
</evidence>
<feature type="transmembrane region" description="Helical" evidence="1">
    <location>
        <begin position="189"/>
        <end position="213"/>
    </location>
</feature>
<accession>A0A3M6VMA6</accession>
<dbReference type="SUPFAM" id="SSF103473">
    <property type="entry name" value="MFS general substrate transporter"/>
    <property type="match status" value="1"/>
</dbReference>
<keyword evidence="1" id="KW-0812">Transmembrane</keyword>
<dbReference type="InterPro" id="IPR050327">
    <property type="entry name" value="Proton-linked_MCT"/>
</dbReference>
<proteinExistence type="predicted"/>
<feature type="transmembrane region" description="Helical" evidence="1">
    <location>
        <begin position="494"/>
        <end position="511"/>
    </location>
</feature>
<dbReference type="PANTHER" id="PTHR11360:SF317">
    <property type="entry name" value="MAJOR FACILITATOR SUPERFAMILY (MFS) PROFILE DOMAIN-CONTAINING PROTEIN-RELATED"/>
    <property type="match status" value="1"/>
</dbReference>
<name>A0A3M6VMA6_9STRA</name>
<evidence type="ECO:0000256" key="1">
    <source>
        <dbReference type="SAM" id="Phobius"/>
    </source>
</evidence>
<feature type="transmembrane region" description="Helical" evidence="1">
    <location>
        <begin position="355"/>
        <end position="380"/>
    </location>
</feature>
<dbReference type="GO" id="GO:0022857">
    <property type="term" value="F:transmembrane transporter activity"/>
    <property type="evidence" value="ECO:0007669"/>
    <property type="project" value="InterPro"/>
</dbReference>
<evidence type="ECO:0000313" key="2">
    <source>
        <dbReference type="EMBL" id="RMX67547.1"/>
    </source>
</evidence>
<sequence>MTPPAKSCSDKVKGALIQHWTVPDKKRPAEQDAAEKYLLTVCIFGKYMTLPWIKFKRWYLLVTSFLVQFCIGAISSWSVLNNPIDVLIYGKKDKGMAVNAFYISVGMLGTTTAIMGPWLERNGPRAGMVLGTTSFLIGCVISCISLHAKSIVGLYIGYGLFCGFGNGICYTSPVSALQKWFPDYRGAAAGFAVSGFGVGSVVWAKAYLPIIAWTSVPDLFIVTGCVMGVILYSCAVCLRNPPSSFHVGGLNIHGEVVYETQEESFQRGENVSIRSSLRYESATNLAAQEEEDPSTNDSKAQVKKLTLIQSMTSPDFICMCIMFFGNQLYGLIVLSKLSTMSTTLFGKTAAQGADIVSINGLFSFVGRLVFPLISDVIVRVFNVEHAFARKCLFLYGVISQIVIIAIIPTLIRNDSYTVFAVLVFLLTLSYGGGLGTIPCFLTDMFGAFNIGTLHGLILWAWSLGGVVGGLVFNAKYTAAIKNGATPEDAYIDSIYKILIVVCVTGSFVFMVRTNPRDRFEKGYHHSLFGKRVISIKPKDTTVNQNGSMQNEV</sequence>
<evidence type="ECO:0000313" key="3">
    <source>
        <dbReference type="EMBL" id="RQM17480.1"/>
    </source>
</evidence>
<keyword evidence="1" id="KW-0472">Membrane</keyword>
<feature type="transmembrane region" description="Helical" evidence="1">
    <location>
        <begin position="154"/>
        <end position="177"/>
    </location>
</feature>
<organism evidence="2 4">
    <name type="scientific">Peronospora effusa</name>
    <dbReference type="NCBI Taxonomy" id="542832"/>
    <lineage>
        <taxon>Eukaryota</taxon>
        <taxon>Sar</taxon>
        <taxon>Stramenopiles</taxon>
        <taxon>Oomycota</taxon>
        <taxon>Peronosporomycetes</taxon>
        <taxon>Peronosporales</taxon>
        <taxon>Peronosporaceae</taxon>
        <taxon>Peronospora</taxon>
    </lineage>
</organism>
<dbReference type="CDD" id="cd17353">
    <property type="entry name" value="MFS_OFA_like"/>
    <property type="match status" value="1"/>
</dbReference>
<reference evidence="4 5" key="1">
    <citation type="submission" date="2018-06" db="EMBL/GenBank/DDBJ databases">
        <title>Comparative genomics of downy mildews reveals potential adaptations to biotrophy.</title>
        <authorList>
            <person name="Fletcher K."/>
            <person name="Klosterman S.J."/>
            <person name="Derevnina L."/>
            <person name="Martin F."/>
            <person name="Koike S."/>
            <person name="Reyes Chin-Wo S."/>
            <person name="Mou B."/>
            <person name="Michelmore R."/>
        </authorList>
    </citation>
    <scope>NUCLEOTIDE SEQUENCE [LARGE SCALE GENOMIC DNA]</scope>
    <source>
        <strain evidence="3 5">R13</strain>
        <strain evidence="2 4">R14</strain>
    </source>
</reference>
<feature type="transmembrane region" description="Helical" evidence="1">
    <location>
        <begin position="417"/>
        <end position="441"/>
    </location>
</feature>
<dbReference type="InterPro" id="IPR036259">
    <property type="entry name" value="MFS_trans_sf"/>
</dbReference>
<feature type="transmembrane region" description="Helical" evidence="1">
    <location>
        <begin position="453"/>
        <end position="474"/>
    </location>
</feature>
<feature type="transmembrane region" description="Helical" evidence="1">
    <location>
        <begin position="219"/>
        <end position="238"/>
    </location>
</feature>
<evidence type="ECO:0000313" key="4">
    <source>
        <dbReference type="Proteomes" id="UP000282087"/>
    </source>
</evidence>
<comment type="caution">
    <text evidence="2">The sequence shown here is derived from an EMBL/GenBank/DDBJ whole genome shotgun (WGS) entry which is preliminary data.</text>
</comment>
<dbReference type="Pfam" id="PF07690">
    <property type="entry name" value="MFS_1"/>
    <property type="match status" value="1"/>
</dbReference>
<dbReference type="Gene3D" id="1.20.1250.20">
    <property type="entry name" value="MFS general substrate transporter like domains"/>
    <property type="match status" value="2"/>
</dbReference>
<evidence type="ECO:0000313" key="5">
    <source>
        <dbReference type="Proteomes" id="UP000286097"/>
    </source>
</evidence>